<gene>
    <name evidence="1" type="ORF">DDB_G0271540</name>
</gene>
<dbReference type="Proteomes" id="UP000002195">
    <property type="component" value="Unassembled WGS sequence"/>
</dbReference>
<dbReference type="EMBL" id="AAFI02000006">
    <property type="protein sequence ID" value="EAL71634.1"/>
    <property type="molecule type" value="Genomic_DNA"/>
</dbReference>
<comment type="caution">
    <text evidence="1">The sequence shown here is derived from an EMBL/GenBank/DDBJ whole genome shotgun (WGS) entry which is preliminary data.</text>
</comment>
<evidence type="ECO:0000313" key="2">
    <source>
        <dbReference type="Proteomes" id="UP000002195"/>
    </source>
</evidence>
<dbReference type="RefSeq" id="XP_645582.1">
    <property type="nucleotide sequence ID" value="XM_640490.1"/>
</dbReference>
<keyword evidence="2" id="KW-1185">Reference proteome</keyword>
<accession>Q55AW4</accession>
<dbReference type="AlphaFoldDB" id="Q86JH2"/>
<proteinExistence type="predicted"/>
<protein>
    <submittedName>
        <fullName evidence="1">Uncharacterized protein</fullName>
    </submittedName>
</protein>
<dbReference type="GeneID" id="8618035"/>
<evidence type="ECO:0000313" key="1">
    <source>
        <dbReference type="EMBL" id="EAL71634.1"/>
    </source>
</evidence>
<dbReference type="PaxDb" id="44689-DDB0168404"/>
<dbReference type="InParanoid" id="Q86JH2"/>
<dbReference type="VEuPathDB" id="AmoebaDB:DDB_G0271540"/>
<sequence length="209" mass="25097">MDQIVHIVESSYPNEFFKFIDWVYTNYNDELKNGDGLFSLNPKIYQYHLLIAIDRFDFNNNNNSSVNKYYNSKEKDYDVYIKRLRLLLNDVNQFTPYLYEINNFKFLNWFLTIIEKYHSDSSLSNSAQDQRFLIKVLVNSFMEYITSNSKLQIFEYINQNLHFILKEKSDGGIFSNQELKSFLLFSLQRGAIKISKFFSNEKLIKYKFN</sequence>
<dbReference type="KEGG" id="ddi:DDB_G0271540"/>
<accession>Q86JH2</accession>
<organism evidence="1 2">
    <name type="scientific">Dictyostelium discoideum</name>
    <name type="common">Social amoeba</name>
    <dbReference type="NCBI Taxonomy" id="44689"/>
    <lineage>
        <taxon>Eukaryota</taxon>
        <taxon>Amoebozoa</taxon>
        <taxon>Evosea</taxon>
        <taxon>Eumycetozoa</taxon>
        <taxon>Dictyostelia</taxon>
        <taxon>Dictyosteliales</taxon>
        <taxon>Dictyosteliaceae</taxon>
        <taxon>Dictyostelium</taxon>
    </lineage>
</organism>
<dbReference type="HOGENOM" id="CLU_1317538_0_0_1"/>
<name>Q86JH2_DICDI</name>
<reference evidence="1 2" key="1">
    <citation type="journal article" date="2005" name="Nature">
        <title>The genome of the social amoeba Dictyostelium discoideum.</title>
        <authorList>
            <consortium name="The Dictyostelium discoideum Sequencing Consortium"/>
            <person name="Eichinger L."/>
            <person name="Pachebat J.A."/>
            <person name="Glockner G."/>
            <person name="Rajandream M.A."/>
            <person name="Sucgang R."/>
            <person name="Berriman M."/>
            <person name="Song J."/>
            <person name="Olsen R."/>
            <person name="Szafranski K."/>
            <person name="Xu Q."/>
            <person name="Tunggal B."/>
            <person name="Kummerfeld S."/>
            <person name="Madera M."/>
            <person name="Konfortov B.A."/>
            <person name="Rivero F."/>
            <person name="Bankier A.T."/>
            <person name="Lehmann R."/>
            <person name="Hamlin N."/>
            <person name="Davies R."/>
            <person name="Gaudet P."/>
            <person name="Fey P."/>
            <person name="Pilcher K."/>
            <person name="Chen G."/>
            <person name="Saunders D."/>
            <person name="Sodergren E."/>
            <person name="Davis P."/>
            <person name="Kerhornou A."/>
            <person name="Nie X."/>
            <person name="Hall N."/>
            <person name="Anjard C."/>
            <person name="Hemphill L."/>
            <person name="Bason N."/>
            <person name="Farbrother P."/>
            <person name="Desany B."/>
            <person name="Just E."/>
            <person name="Morio T."/>
            <person name="Rost R."/>
            <person name="Churcher C."/>
            <person name="Cooper J."/>
            <person name="Haydock S."/>
            <person name="van Driessche N."/>
            <person name="Cronin A."/>
            <person name="Goodhead I."/>
            <person name="Muzny D."/>
            <person name="Mourier T."/>
            <person name="Pain A."/>
            <person name="Lu M."/>
            <person name="Harper D."/>
            <person name="Lindsay R."/>
            <person name="Hauser H."/>
            <person name="James K."/>
            <person name="Quiles M."/>
            <person name="Madan Babu M."/>
            <person name="Saito T."/>
            <person name="Buchrieser C."/>
            <person name="Wardroper A."/>
            <person name="Felder M."/>
            <person name="Thangavelu M."/>
            <person name="Johnson D."/>
            <person name="Knights A."/>
            <person name="Loulseged H."/>
            <person name="Mungall K."/>
            <person name="Oliver K."/>
            <person name="Price C."/>
            <person name="Quail M.A."/>
            <person name="Urushihara H."/>
            <person name="Hernandez J."/>
            <person name="Rabbinowitsch E."/>
            <person name="Steffen D."/>
            <person name="Sanders M."/>
            <person name="Ma J."/>
            <person name="Kohara Y."/>
            <person name="Sharp S."/>
            <person name="Simmonds M."/>
            <person name="Spiegler S."/>
            <person name="Tivey A."/>
            <person name="Sugano S."/>
            <person name="White B."/>
            <person name="Walker D."/>
            <person name="Woodward J."/>
            <person name="Winckler T."/>
            <person name="Tanaka Y."/>
            <person name="Shaulsky G."/>
            <person name="Schleicher M."/>
            <person name="Weinstock G."/>
            <person name="Rosenthal A."/>
            <person name="Cox E.C."/>
            <person name="Chisholm R.L."/>
            <person name="Gibbs R."/>
            <person name="Loomis W.F."/>
            <person name="Platzer M."/>
            <person name="Kay R.R."/>
            <person name="Williams J."/>
            <person name="Dear P.H."/>
            <person name="Noegel A.A."/>
            <person name="Barrell B."/>
            <person name="Kuspa A."/>
        </authorList>
    </citation>
    <scope>NUCLEOTIDE SEQUENCE [LARGE SCALE GENOMIC DNA]</scope>
    <source>
        <strain evidence="1 2">AX4</strain>
    </source>
</reference>